<dbReference type="Proteomes" id="UP000001318">
    <property type="component" value="Chromosome"/>
</dbReference>
<sequence length="134" mass="15341">MPWVVPGLYQISQHRKRNRGRFTVFTITAYADDISLDLFGRLLGFEFFRRLFRFDSRIAHARFCRQRCIGDIPDVTHFLHDVIRGGRMRSGGSGVPINFLEKTSIGGPLAPIFGDLPPPFDTLTAVDRERYCHA</sequence>
<dbReference type="KEGG" id="cms:CMS0872"/>
<accession>B0RF56</accession>
<dbReference type="HOGENOM" id="CLU_1892490_0_0_11"/>
<protein>
    <submittedName>
        <fullName evidence="1">Uncharacterized protein</fullName>
    </submittedName>
</protein>
<keyword evidence="2" id="KW-1185">Reference proteome</keyword>
<dbReference type="EMBL" id="AM849034">
    <property type="protein sequence ID" value="CAQ00989.1"/>
    <property type="molecule type" value="Genomic_DNA"/>
</dbReference>
<gene>
    <name evidence="1" type="ordered locus">CMS0872</name>
</gene>
<organism evidence="1 2">
    <name type="scientific">Clavibacter sepedonicus</name>
    <name type="common">Clavibacter michiganensis subsp. sepedonicus</name>
    <dbReference type="NCBI Taxonomy" id="31964"/>
    <lineage>
        <taxon>Bacteria</taxon>
        <taxon>Bacillati</taxon>
        <taxon>Actinomycetota</taxon>
        <taxon>Actinomycetes</taxon>
        <taxon>Micrococcales</taxon>
        <taxon>Microbacteriaceae</taxon>
        <taxon>Clavibacter</taxon>
    </lineage>
</organism>
<dbReference type="AlphaFoldDB" id="B0RF56"/>
<name>B0RF56_CLASE</name>
<proteinExistence type="predicted"/>
<evidence type="ECO:0000313" key="2">
    <source>
        <dbReference type="Proteomes" id="UP000001318"/>
    </source>
</evidence>
<evidence type="ECO:0000313" key="1">
    <source>
        <dbReference type="EMBL" id="CAQ00989.1"/>
    </source>
</evidence>
<reference evidence="1 2" key="1">
    <citation type="journal article" date="2008" name="J. Bacteriol.">
        <title>Genome of the actinomycete plant pathogen Clavibacter michiganensis subsp. sepedonicus suggests recent niche adaptation.</title>
        <authorList>
            <person name="Bentley S.D."/>
            <person name="Corton C."/>
            <person name="Brown S.E."/>
            <person name="Barron A."/>
            <person name="Clark L."/>
            <person name="Doggett J."/>
            <person name="Harris B."/>
            <person name="Ormond D."/>
            <person name="Quail M.A."/>
            <person name="May G."/>
            <person name="Francis D."/>
            <person name="Knudson D."/>
            <person name="Parkhill J."/>
            <person name="Ishimaru C.A."/>
        </authorList>
    </citation>
    <scope>NUCLEOTIDE SEQUENCE [LARGE SCALE GENOMIC DNA]</scope>
    <source>
        <strain evidence="2">ATCC 33113 / DSM 20744 / JCM 9667 / LMG 2889 / ICMP 2535 / C-1</strain>
    </source>
</reference>